<evidence type="ECO:0000313" key="8">
    <source>
        <dbReference type="EMBL" id="KAL3863459.1"/>
    </source>
</evidence>
<dbReference type="InterPro" id="IPR052752">
    <property type="entry name" value="NACHT-WD_repeat"/>
</dbReference>
<dbReference type="PANTHER" id="PTHR19871">
    <property type="entry name" value="BETA TRANSDUCIN-RELATED PROTEIN"/>
    <property type="match status" value="1"/>
</dbReference>
<organism evidence="8 9">
    <name type="scientific">Sinanodonta woodiana</name>
    <name type="common">Chinese pond mussel</name>
    <name type="synonym">Anodonta woodiana</name>
    <dbReference type="NCBI Taxonomy" id="1069815"/>
    <lineage>
        <taxon>Eukaryota</taxon>
        <taxon>Metazoa</taxon>
        <taxon>Spiralia</taxon>
        <taxon>Lophotrochozoa</taxon>
        <taxon>Mollusca</taxon>
        <taxon>Bivalvia</taxon>
        <taxon>Autobranchia</taxon>
        <taxon>Heteroconchia</taxon>
        <taxon>Palaeoheterodonta</taxon>
        <taxon>Unionida</taxon>
        <taxon>Unionoidea</taxon>
        <taxon>Unionidae</taxon>
        <taxon>Unioninae</taxon>
        <taxon>Sinanodonta</taxon>
    </lineage>
</organism>
<dbReference type="PROSITE" id="PS50294">
    <property type="entry name" value="WD_REPEATS_REGION"/>
    <property type="match status" value="2"/>
</dbReference>
<keyword evidence="9" id="KW-1185">Reference proteome</keyword>
<evidence type="ECO:0000256" key="3">
    <source>
        <dbReference type="PROSITE-ProRule" id="PRU00221"/>
    </source>
</evidence>
<dbReference type="SUPFAM" id="SSF52540">
    <property type="entry name" value="P-loop containing nucleoside triphosphate hydrolases"/>
    <property type="match status" value="1"/>
</dbReference>
<dbReference type="InterPro" id="IPR025139">
    <property type="entry name" value="DUF4062"/>
</dbReference>
<dbReference type="Gene3D" id="2.130.10.10">
    <property type="entry name" value="YVTN repeat-like/Quinoprotein amine dehydrogenase"/>
    <property type="match status" value="3"/>
</dbReference>
<feature type="region of interest" description="Disordered" evidence="4">
    <location>
        <begin position="391"/>
        <end position="414"/>
    </location>
</feature>
<evidence type="ECO:0000256" key="4">
    <source>
        <dbReference type="SAM" id="MobiDB-lite"/>
    </source>
</evidence>
<evidence type="ECO:0000256" key="1">
    <source>
        <dbReference type="ARBA" id="ARBA00022574"/>
    </source>
</evidence>
<dbReference type="InterPro" id="IPR019775">
    <property type="entry name" value="WD40_repeat_CS"/>
</dbReference>
<sequence length="1799" mass="204662">MALTSVERGYRRVLEGCTDNLPEKECRSVRVFISSTFTDTTVERNFLMKNSIPRLRTFCHEAGLDFEAVDLRWGVRDEAQDDHSTVETVLKEVIKCQKISVGPYFVSFLGDKYGYRPVVSKIEAKEFKILRNAATSLGLDVSLLDTWYCRDNNANPPEYVLLPISTVISRNMDTDPSQKIAKQNAEWWVVSDKLTEILRCSADKAFQERKLSEDERHKYYQSVTEAEVRQGILNAENVDNKVLVYLRYLQNIDLKSKIADRYIDQKNSKVDFEAEELREKLRSHVGTVMPKDQQKTFRVDFLPEGIQPEKEDHGKYLYELDQHFESTLKKMIQTELQDSAIRLDMREVYTEVLHHLHFCEKKNRTFCGREEVLEKVRDLLFRMYSKEEVNLKEDGKQMEETESESEAEGQGRRPGITQQQAFEAFTQQFGIPFHHGDLDDMESDPSFDMKKRLIQIKKIDKYSKPIVLYGESGIGKTALMAKIMECAKQWFPDSFRIIRFLGTSPKSTAIHQVLFSICSQIWQIYGIPKPTELESEVDFQYLVSYFAALLWKVGASERHLFILLDSVDQLNPSDHSYMMGWVPIQLPVNVHLIISTLPDMNGCLTNMRNKLTDEEHYLQINRLEGNVADDIISVLCQENGRLLMRNQRNFLLDKYQKCGQPLYLKLLVSQALQWKSYTMISDDMLGDTVQAAIYNIFDNLERKHGTIVIQKALGYLCASKDGLSETEMVDILSLDDDVLQDTFIYHLPPDPKVIMYPPFLWKRIQYDLEDYLAEKESGGKRIITWYHRQFHEVAAKRFIANDNHKSLHIVLAQYFQGTWHGKEKKLLLMKAKKGNYPDAIRPVAAQPIKFANNVYNKRKLIELPYHLIHSEQFESLLSDCLGNCDWLYAKCHSVFFSALMEDVMLALEKMANLGLSDSEVYHHTALMKKLLTLGSESIRKDAANVVIQVLSQLGPGSQSNSYLKKLVQSAISFCTRAHGPLLLPQEVCLPQLHGNLILTIQADISFAGAERRDLGHMCLHNVHNHLYVVQQKNNEEKDQLLVFDLKDNGSCVIKTDLDKTLANIHLCGEGRFLKLDVYKKMNKYSPESSEELLHLSNLSPVQFPIHVSYLAVSNSGKYIAAASDTENILQVFKVNKEISNLLTLLHSVEIKAPAYHLVISPDDRFVVTAFASSVFAIDLKKGTELFKLQDLDYQYMLHEKSLNFEILTYVTRSNILISSDRKTLVVSDLNTKEKKHAVAVGNLYKINFLRVHSSEKFLLVGSKEDVISNGNITKFAQIFSMDSGACVSKSSVNGPYADIQIFGSEYINIVVTPLRDKNIYILTAGREQNLLKEALMIHCLHGHNMDLVQTLISPDEKLLISAAEDNMIKVWNLQQLMADFITFVHEPPKTVQQETVSPQLIRPPSEEDHNHRLCQHIQEYSAKKLSEKETMSQSTALVMDSNGVTTYLGTDHGEVLKYTVESNFKELLADKLSRPIKHMLLSRNEKYIIVITDKADIFLLNSLDGAHVRKLKCGSRNVDCAAEANNILVVGTSGMEAKGQIWNIETGAVLKEFSLLYSLSCVAINSTGTKIVSTIFEFPIVLPVDDSDTGGNMSMETMDIMMAGAICVAVSPDDRFAGCTSTDGSIRVIELNDGKYIYRMQQRSSAVALTFSRDSKSVLTAGFRSLYIWSMEDGSLRCKLSRHSDFILGMKFDRSGKYLVTSSRDKKIIVWDYKRAVSIASFNAQCQVKLLAVGPDARTIVYVPDNNGHVVTLRPNRYLEKLLEGQHLGPTVKPEVQGISLAFSSQNRRIEKTKACEVM</sequence>
<dbReference type="SUPFAM" id="SSF50998">
    <property type="entry name" value="Quinoprotein alcohol dehydrogenase-like"/>
    <property type="match status" value="1"/>
</dbReference>
<gene>
    <name evidence="8" type="ORF">ACJMK2_005213</name>
</gene>
<dbReference type="Pfam" id="PF00400">
    <property type="entry name" value="WD40"/>
    <property type="match status" value="2"/>
</dbReference>
<evidence type="ECO:0000259" key="6">
    <source>
        <dbReference type="Pfam" id="PF13271"/>
    </source>
</evidence>
<dbReference type="InterPro" id="IPR027417">
    <property type="entry name" value="P-loop_NTPase"/>
</dbReference>
<dbReference type="InterPro" id="IPR057588">
    <property type="entry name" value="NWD1/2-like_WH"/>
</dbReference>
<dbReference type="InterPro" id="IPR015943">
    <property type="entry name" value="WD40/YVTN_repeat-like_dom_sf"/>
</dbReference>
<name>A0ABD3VPD0_SINWO</name>
<feature type="repeat" description="WD" evidence="3">
    <location>
        <begin position="1680"/>
        <end position="1721"/>
    </location>
</feature>
<reference evidence="8 9" key="1">
    <citation type="submission" date="2024-11" db="EMBL/GenBank/DDBJ databases">
        <title>Chromosome-level genome assembly of the freshwater bivalve Anodonta woodiana.</title>
        <authorList>
            <person name="Chen X."/>
        </authorList>
    </citation>
    <scope>NUCLEOTIDE SEQUENCE [LARGE SCALE GENOMIC DNA]</scope>
    <source>
        <strain evidence="8">MN2024</strain>
        <tissue evidence="8">Gills</tissue>
    </source>
</reference>
<dbReference type="PROSITE" id="PS50082">
    <property type="entry name" value="WD_REPEATS_2"/>
    <property type="match status" value="2"/>
</dbReference>
<dbReference type="SUPFAM" id="SSF50978">
    <property type="entry name" value="WD40 repeat-like"/>
    <property type="match status" value="1"/>
</dbReference>
<dbReference type="Gene3D" id="3.40.50.300">
    <property type="entry name" value="P-loop containing nucleotide triphosphate hydrolases"/>
    <property type="match status" value="1"/>
</dbReference>
<dbReference type="SMART" id="SM00320">
    <property type="entry name" value="WD40"/>
    <property type="match status" value="5"/>
</dbReference>
<dbReference type="Pfam" id="PF25469">
    <property type="entry name" value="WHD_NWD1"/>
    <property type="match status" value="1"/>
</dbReference>
<dbReference type="Pfam" id="PF05729">
    <property type="entry name" value="NACHT"/>
    <property type="match status" value="1"/>
</dbReference>
<keyword evidence="2" id="KW-0677">Repeat</keyword>
<dbReference type="PANTHER" id="PTHR19871:SF14">
    <property type="entry name" value="DUF4062 DOMAIN-CONTAINING PROTEIN"/>
    <property type="match status" value="1"/>
</dbReference>
<feature type="repeat" description="WD" evidence="3">
    <location>
        <begin position="1340"/>
        <end position="1374"/>
    </location>
</feature>
<dbReference type="InterPro" id="IPR036322">
    <property type="entry name" value="WD40_repeat_dom_sf"/>
</dbReference>
<evidence type="ECO:0000313" key="9">
    <source>
        <dbReference type="Proteomes" id="UP001634394"/>
    </source>
</evidence>
<dbReference type="Pfam" id="PF13271">
    <property type="entry name" value="DUF4062"/>
    <property type="match status" value="1"/>
</dbReference>
<dbReference type="InterPro" id="IPR011047">
    <property type="entry name" value="Quinoprotein_ADH-like_sf"/>
</dbReference>
<protein>
    <recommendedName>
        <fullName evidence="10">NACHT and WD repeat domain-containing protein 1</fullName>
    </recommendedName>
</protein>
<evidence type="ECO:0008006" key="10">
    <source>
        <dbReference type="Google" id="ProtNLM"/>
    </source>
</evidence>
<feature type="domain" description="NWD1/2-like winged helix-turn-helix" evidence="7">
    <location>
        <begin position="689"/>
        <end position="803"/>
    </location>
</feature>
<evidence type="ECO:0000259" key="5">
    <source>
        <dbReference type="Pfam" id="PF05729"/>
    </source>
</evidence>
<keyword evidence="1 3" id="KW-0853">WD repeat</keyword>
<comment type="caution">
    <text evidence="8">The sequence shown here is derived from an EMBL/GenBank/DDBJ whole genome shotgun (WGS) entry which is preliminary data.</text>
</comment>
<feature type="domain" description="DUF4062" evidence="6">
    <location>
        <begin position="30"/>
        <end position="116"/>
    </location>
</feature>
<dbReference type="Proteomes" id="UP001634394">
    <property type="component" value="Unassembled WGS sequence"/>
</dbReference>
<evidence type="ECO:0000259" key="7">
    <source>
        <dbReference type="Pfam" id="PF25469"/>
    </source>
</evidence>
<dbReference type="PROSITE" id="PS00678">
    <property type="entry name" value="WD_REPEATS_1"/>
    <property type="match status" value="1"/>
</dbReference>
<proteinExistence type="predicted"/>
<dbReference type="EMBL" id="JBJQND010000010">
    <property type="protein sequence ID" value="KAL3863459.1"/>
    <property type="molecule type" value="Genomic_DNA"/>
</dbReference>
<dbReference type="InterPro" id="IPR001680">
    <property type="entry name" value="WD40_rpt"/>
</dbReference>
<accession>A0ABD3VPD0</accession>
<feature type="domain" description="NACHT" evidence="5">
    <location>
        <begin position="465"/>
        <end position="628"/>
    </location>
</feature>
<dbReference type="InterPro" id="IPR007111">
    <property type="entry name" value="NACHT_NTPase"/>
</dbReference>
<evidence type="ECO:0000256" key="2">
    <source>
        <dbReference type="ARBA" id="ARBA00022737"/>
    </source>
</evidence>